<accession>A0A5H2XY53</accession>
<dbReference type="SUPFAM" id="SSF54928">
    <property type="entry name" value="RNA-binding domain, RBD"/>
    <property type="match status" value="1"/>
</dbReference>
<sequence length="250" mass="28773">MLNGCFNWFHSYIYDIIATISFLYLHENHRVVLIWWTNDGAGTRGFYTLWDMGTPEAEYAAFEERVKQTVYLDNISPQVTDIVVRTALSQFGTVKNVQFIPDYFKSRNIGQCALVEMENPKQADAIVSEIAQFPFMMAGMPRPVRACPAKVEMFDDRPAKPGRNISCRWLEPNDPDFEVAQKLKCLTKKHAAEASSLLKQQLQEEENLAKQQNEALKANHKKYEMIDSVIADGTARHLAKRYKMRIADDW</sequence>
<dbReference type="PANTHER" id="PTHR36309:SF1">
    <property type="entry name" value="RNA-BINDING (RRM_RBD_RNP MOTIFS) FAMILY PROTEIN"/>
    <property type="match status" value="1"/>
</dbReference>
<dbReference type="InterPro" id="IPR000504">
    <property type="entry name" value="RRM_dom"/>
</dbReference>
<reference evidence="4" key="1">
    <citation type="journal article" date="2019" name="Science">
        <title>Mutation of a bHLH transcription factor allowed almond domestication.</title>
        <authorList>
            <person name="Sanchez-Perez R."/>
            <person name="Pavan S."/>
            <person name="Mazzeo R."/>
            <person name="Moldovan C."/>
            <person name="Aiese Cigliano R."/>
            <person name="Del Cueto J."/>
            <person name="Ricciardi F."/>
            <person name="Lotti C."/>
            <person name="Ricciardi L."/>
            <person name="Dicenta F."/>
            <person name="Lopez-Marques R.L."/>
            <person name="Lindberg Moller B."/>
        </authorList>
    </citation>
    <scope>NUCLEOTIDE SEQUENCE</scope>
</reference>
<dbReference type="Gene3D" id="3.30.70.330">
    <property type="match status" value="1"/>
</dbReference>
<dbReference type="SMART" id="SM00360">
    <property type="entry name" value="RRM"/>
    <property type="match status" value="1"/>
</dbReference>
<keyword evidence="1" id="KW-0694">RNA-binding</keyword>
<evidence type="ECO:0000313" key="4">
    <source>
        <dbReference type="EMBL" id="BBN70515.1"/>
    </source>
</evidence>
<dbReference type="InterPro" id="IPR053316">
    <property type="entry name" value="Epigenetic_reg_gene_expr"/>
</dbReference>
<keyword evidence="2" id="KW-0175">Coiled coil</keyword>
<dbReference type="AlphaFoldDB" id="A0A5H2XY53"/>
<evidence type="ECO:0000256" key="2">
    <source>
        <dbReference type="SAM" id="Coils"/>
    </source>
</evidence>
<name>A0A5H2XY53_PRUDU</name>
<gene>
    <name evidence="4" type="ORF">Prudu_1493S000300</name>
</gene>
<dbReference type="PROSITE" id="PS50102">
    <property type="entry name" value="RRM"/>
    <property type="match status" value="1"/>
</dbReference>
<dbReference type="InterPro" id="IPR012677">
    <property type="entry name" value="Nucleotide-bd_a/b_plait_sf"/>
</dbReference>
<dbReference type="CDD" id="cd00590">
    <property type="entry name" value="RRM_SF"/>
    <property type="match status" value="1"/>
</dbReference>
<dbReference type="InterPro" id="IPR035979">
    <property type="entry name" value="RBD_domain_sf"/>
</dbReference>
<evidence type="ECO:0000259" key="3">
    <source>
        <dbReference type="PROSITE" id="PS50102"/>
    </source>
</evidence>
<feature type="domain" description="RRM" evidence="3">
    <location>
        <begin position="68"/>
        <end position="151"/>
    </location>
</feature>
<dbReference type="PANTHER" id="PTHR36309">
    <property type="entry name" value="RNA-BINDING (RRM/RBD/RNP MOTIFS) FAMILY PROTEIN"/>
    <property type="match status" value="1"/>
</dbReference>
<feature type="coiled-coil region" evidence="2">
    <location>
        <begin position="191"/>
        <end position="222"/>
    </location>
</feature>
<dbReference type="EMBL" id="AP021830">
    <property type="protein sequence ID" value="BBN70515.1"/>
    <property type="molecule type" value="Genomic_DNA"/>
</dbReference>
<organism evidence="4">
    <name type="scientific">Prunus dulcis</name>
    <name type="common">Almond</name>
    <name type="synonym">Amygdalus dulcis</name>
    <dbReference type="NCBI Taxonomy" id="3755"/>
    <lineage>
        <taxon>Eukaryota</taxon>
        <taxon>Viridiplantae</taxon>
        <taxon>Streptophyta</taxon>
        <taxon>Embryophyta</taxon>
        <taxon>Tracheophyta</taxon>
        <taxon>Spermatophyta</taxon>
        <taxon>Magnoliopsida</taxon>
        <taxon>eudicotyledons</taxon>
        <taxon>Gunneridae</taxon>
        <taxon>Pentapetalae</taxon>
        <taxon>rosids</taxon>
        <taxon>fabids</taxon>
        <taxon>Rosales</taxon>
        <taxon>Rosaceae</taxon>
        <taxon>Amygdaloideae</taxon>
        <taxon>Amygdaleae</taxon>
        <taxon>Prunus</taxon>
    </lineage>
</organism>
<evidence type="ECO:0000256" key="1">
    <source>
        <dbReference type="PROSITE-ProRule" id="PRU00176"/>
    </source>
</evidence>
<dbReference type="Pfam" id="PF00076">
    <property type="entry name" value="RRM_1"/>
    <property type="match status" value="1"/>
</dbReference>
<dbReference type="GO" id="GO:0003723">
    <property type="term" value="F:RNA binding"/>
    <property type="evidence" value="ECO:0007669"/>
    <property type="project" value="UniProtKB-UniRule"/>
</dbReference>
<protein>
    <submittedName>
        <fullName evidence="4">RNA-binding family protein with RRM/RBD/RNP motifs</fullName>
    </submittedName>
</protein>
<proteinExistence type="predicted"/>